<dbReference type="PANTHER" id="PTHR12558">
    <property type="entry name" value="CELL DIVISION CYCLE 16,23,27"/>
    <property type="match status" value="1"/>
</dbReference>
<dbReference type="PANTHER" id="PTHR12558:SF13">
    <property type="entry name" value="CELL DIVISION CYCLE PROTEIN 27 HOMOLOG"/>
    <property type="match status" value="1"/>
</dbReference>
<dbReference type="Proteomes" id="UP000765845">
    <property type="component" value="Unassembled WGS sequence"/>
</dbReference>
<keyword evidence="4" id="KW-1185">Reference proteome</keyword>
<evidence type="ECO:0000256" key="1">
    <source>
        <dbReference type="PROSITE-ProRule" id="PRU00339"/>
    </source>
</evidence>
<organism evidence="3 4">
    <name type="scientific">Spongiibacter thalassae</name>
    <dbReference type="NCBI Taxonomy" id="2721624"/>
    <lineage>
        <taxon>Bacteria</taxon>
        <taxon>Pseudomonadati</taxon>
        <taxon>Pseudomonadota</taxon>
        <taxon>Gammaproteobacteria</taxon>
        <taxon>Cellvibrionales</taxon>
        <taxon>Spongiibacteraceae</taxon>
        <taxon>Spongiibacter</taxon>
    </lineage>
</organism>
<gene>
    <name evidence="3" type="ORF">HCU74_08120</name>
</gene>
<name>A0ABX1GDX3_9GAMM</name>
<dbReference type="PROSITE" id="PS50005">
    <property type="entry name" value="TPR"/>
    <property type="match status" value="1"/>
</dbReference>
<dbReference type="RefSeq" id="WP_168449880.1">
    <property type="nucleotide sequence ID" value="NZ_JAAWWK010000002.1"/>
</dbReference>
<dbReference type="PROSITE" id="PS51257">
    <property type="entry name" value="PROKAR_LIPOPROTEIN"/>
    <property type="match status" value="1"/>
</dbReference>
<comment type="caution">
    <text evidence="3">The sequence shown here is derived from an EMBL/GenBank/DDBJ whole genome shotgun (WGS) entry which is preliminary data.</text>
</comment>
<evidence type="ECO:0000313" key="4">
    <source>
        <dbReference type="Proteomes" id="UP000765845"/>
    </source>
</evidence>
<feature type="chain" id="PRO_5045106788" evidence="2">
    <location>
        <begin position="22"/>
        <end position="211"/>
    </location>
</feature>
<proteinExistence type="predicted"/>
<reference evidence="3 4" key="1">
    <citation type="submission" date="2020-04" db="EMBL/GenBank/DDBJ databases">
        <authorList>
            <person name="Yoon J."/>
        </authorList>
    </citation>
    <scope>NUCLEOTIDE SEQUENCE [LARGE SCALE GENOMIC DNA]</scope>
    <source>
        <strain evidence="3 4">KMU-166</strain>
    </source>
</reference>
<dbReference type="SMART" id="SM00028">
    <property type="entry name" value="TPR"/>
    <property type="match status" value="4"/>
</dbReference>
<feature type="signal peptide" evidence="2">
    <location>
        <begin position="1"/>
        <end position="21"/>
    </location>
</feature>
<dbReference type="InterPro" id="IPR011990">
    <property type="entry name" value="TPR-like_helical_dom_sf"/>
</dbReference>
<keyword evidence="2" id="KW-0732">Signal</keyword>
<dbReference type="Gene3D" id="1.25.40.10">
    <property type="entry name" value="Tetratricopeptide repeat domain"/>
    <property type="match status" value="2"/>
</dbReference>
<dbReference type="Pfam" id="PF13424">
    <property type="entry name" value="TPR_12"/>
    <property type="match status" value="1"/>
</dbReference>
<dbReference type="InterPro" id="IPR019734">
    <property type="entry name" value="TPR_rpt"/>
</dbReference>
<evidence type="ECO:0000313" key="3">
    <source>
        <dbReference type="EMBL" id="NKI17380.1"/>
    </source>
</evidence>
<feature type="repeat" description="TPR" evidence="1">
    <location>
        <begin position="111"/>
        <end position="144"/>
    </location>
</feature>
<protein>
    <submittedName>
        <fullName evidence="3">Tetratricopeptide repeat protein</fullName>
    </submittedName>
</protein>
<sequence>MKPLIRIATLCVLGTLLGACASSPTTSSGYRSSTTAKPAATEVESEFRAALELMNMGRTDEATQQFAHLAQRHPGYSGPWTNLGILQAQGGYLNDAHNAFQSALRANRHNVVAMNWLGYVCAQQGQWAQAQHWYERALATQPDYALARLNLALLYDTALRQPQLALEHYRRYRAQADSDNVIVEAWIRELESNTATVPRNAQLTTEPRSAL</sequence>
<dbReference type="SUPFAM" id="SSF48452">
    <property type="entry name" value="TPR-like"/>
    <property type="match status" value="1"/>
</dbReference>
<keyword evidence="1" id="KW-0802">TPR repeat</keyword>
<dbReference type="EMBL" id="JAAWWK010000002">
    <property type="protein sequence ID" value="NKI17380.1"/>
    <property type="molecule type" value="Genomic_DNA"/>
</dbReference>
<evidence type="ECO:0000256" key="2">
    <source>
        <dbReference type="SAM" id="SignalP"/>
    </source>
</evidence>
<accession>A0ABX1GDX3</accession>